<gene>
    <name evidence="2" type="ORF">PHSY_005938</name>
</gene>
<dbReference type="Proteomes" id="UP000014071">
    <property type="component" value="Unassembled WGS sequence"/>
</dbReference>
<dbReference type="AlphaFoldDB" id="R9PJT8"/>
<feature type="region of interest" description="Disordered" evidence="1">
    <location>
        <begin position="1"/>
        <end position="26"/>
    </location>
</feature>
<evidence type="ECO:0000313" key="3">
    <source>
        <dbReference type="Proteomes" id="UP000014071"/>
    </source>
</evidence>
<accession>R9PJT8</accession>
<feature type="compositionally biased region" description="Basic residues" evidence="1">
    <location>
        <begin position="85"/>
        <end position="100"/>
    </location>
</feature>
<protein>
    <submittedName>
        <fullName evidence="2">Uncharacterized protein</fullName>
    </submittedName>
</protein>
<dbReference type="EMBL" id="DF238820">
    <property type="protein sequence ID" value="GAC98345.1"/>
    <property type="molecule type" value="Genomic_DNA"/>
</dbReference>
<reference evidence="3" key="1">
    <citation type="journal article" date="2013" name="Genome Announc.">
        <title>Draft genome sequence of the basidiomycetous yeast-like fungus Pseudozyma hubeiensis SY62, which produces an abundant amount of the biosurfactant mannosylerythritol lipids.</title>
        <authorList>
            <person name="Konishi M."/>
            <person name="Hatada Y."/>
            <person name="Horiuchi J."/>
        </authorList>
    </citation>
    <scope>NUCLEOTIDE SEQUENCE [LARGE SCALE GENOMIC DNA]</scope>
    <source>
        <strain evidence="3">SY62</strain>
    </source>
</reference>
<dbReference type="RefSeq" id="XP_012191932.1">
    <property type="nucleotide sequence ID" value="XM_012336542.1"/>
</dbReference>
<sequence length="117" mass="13048">MRHAMAASLLGNDGPRCRGLPSTQPLKRVSLPTNAIRCQAPHAGPAREKHAAHPGFRCASPLLLRRRQCPTFCPDTESTAETRMQRPRRHRRSTHFHGLVRPRIVVKTAQPSTLFAS</sequence>
<feature type="region of interest" description="Disordered" evidence="1">
    <location>
        <begin position="72"/>
        <end position="102"/>
    </location>
</feature>
<evidence type="ECO:0000313" key="2">
    <source>
        <dbReference type="EMBL" id="GAC98345.1"/>
    </source>
</evidence>
<evidence type="ECO:0000256" key="1">
    <source>
        <dbReference type="SAM" id="MobiDB-lite"/>
    </source>
</evidence>
<organism evidence="2 3">
    <name type="scientific">Pseudozyma hubeiensis (strain SY62)</name>
    <name type="common">Yeast</name>
    <dbReference type="NCBI Taxonomy" id="1305764"/>
    <lineage>
        <taxon>Eukaryota</taxon>
        <taxon>Fungi</taxon>
        <taxon>Dikarya</taxon>
        <taxon>Basidiomycota</taxon>
        <taxon>Ustilaginomycotina</taxon>
        <taxon>Ustilaginomycetes</taxon>
        <taxon>Ustilaginales</taxon>
        <taxon>Ustilaginaceae</taxon>
        <taxon>Pseudozyma</taxon>
    </lineage>
</organism>
<keyword evidence="3" id="KW-1185">Reference proteome</keyword>
<name>R9PJT8_PSEHS</name>
<dbReference type="HOGENOM" id="CLU_2085832_0_0_1"/>
<proteinExistence type="predicted"/>
<dbReference type="GeneID" id="24111211"/>